<dbReference type="InterPro" id="IPR053084">
    <property type="entry name" value="AKAP"/>
</dbReference>
<keyword evidence="3" id="KW-1185">Reference proteome</keyword>
<dbReference type="InterPro" id="IPR025663">
    <property type="entry name" value="AKAP_28"/>
</dbReference>
<dbReference type="Proteomes" id="UP000007267">
    <property type="component" value="Unassembled WGS sequence"/>
</dbReference>
<reference evidence="3" key="2">
    <citation type="journal article" date="2013" name="Nat. Genet.">
        <title>The draft genomes of soft-shell turtle and green sea turtle yield insights into the development and evolution of the turtle-specific body plan.</title>
        <authorList>
            <person name="Wang Z."/>
            <person name="Pascual-Anaya J."/>
            <person name="Zadissa A."/>
            <person name="Li W."/>
            <person name="Niimura Y."/>
            <person name="Huang Z."/>
            <person name="Li C."/>
            <person name="White S."/>
            <person name="Xiong Z."/>
            <person name="Fang D."/>
            <person name="Wang B."/>
            <person name="Ming Y."/>
            <person name="Chen Y."/>
            <person name="Zheng Y."/>
            <person name="Kuraku S."/>
            <person name="Pignatelli M."/>
            <person name="Herrero J."/>
            <person name="Beal K."/>
            <person name="Nozawa M."/>
            <person name="Li Q."/>
            <person name="Wang J."/>
            <person name="Zhang H."/>
            <person name="Yu L."/>
            <person name="Shigenobu S."/>
            <person name="Wang J."/>
            <person name="Liu J."/>
            <person name="Flicek P."/>
            <person name="Searle S."/>
            <person name="Wang J."/>
            <person name="Kuratani S."/>
            <person name="Yin Y."/>
            <person name="Aken B."/>
            <person name="Zhang G."/>
            <person name="Irie N."/>
        </authorList>
    </citation>
    <scope>NUCLEOTIDE SEQUENCE [LARGE SCALE GENOMIC DNA]</scope>
    <source>
        <strain evidence="3">Daiwa-1</strain>
    </source>
</reference>
<organism evidence="2 3">
    <name type="scientific">Pelodiscus sinensis</name>
    <name type="common">Chinese softshell turtle</name>
    <name type="synonym">Trionyx sinensis</name>
    <dbReference type="NCBI Taxonomy" id="13735"/>
    <lineage>
        <taxon>Eukaryota</taxon>
        <taxon>Metazoa</taxon>
        <taxon>Chordata</taxon>
        <taxon>Craniata</taxon>
        <taxon>Vertebrata</taxon>
        <taxon>Euteleostomi</taxon>
        <taxon>Archelosauria</taxon>
        <taxon>Testudinata</taxon>
        <taxon>Testudines</taxon>
        <taxon>Cryptodira</taxon>
        <taxon>Trionychia</taxon>
        <taxon>Trionychidae</taxon>
        <taxon>Pelodiscus</taxon>
    </lineage>
</organism>
<dbReference type="STRING" id="13735.ENSPSIP00000006260"/>
<name>K7FE00_PELSI</name>
<dbReference type="EMBL" id="AGCU01035178">
    <property type="status" value="NOT_ANNOTATED_CDS"/>
    <property type="molecule type" value="Genomic_DNA"/>
</dbReference>
<dbReference type="GeneTree" id="ENSGT00390000003444"/>
<dbReference type="GO" id="GO:0005952">
    <property type="term" value="C:cAMP-dependent protein kinase complex"/>
    <property type="evidence" value="ECO:0007669"/>
    <property type="project" value="Ensembl"/>
</dbReference>
<feature type="coiled-coil region" evidence="1">
    <location>
        <begin position="15"/>
        <end position="45"/>
    </location>
</feature>
<dbReference type="Ensembl" id="ENSPSIT00000006297.1">
    <property type="protein sequence ID" value="ENSPSIP00000006260.1"/>
    <property type="gene ID" value="ENSPSIG00000005797.1"/>
</dbReference>
<dbReference type="HOGENOM" id="CLU_116552_0_0_1"/>
<dbReference type="PANTHER" id="PTHR35075:SF1">
    <property type="entry name" value="A-KINASE ANCHOR PROTEIN 14"/>
    <property type="match status" value="1"/>
</dbReference>
<keyword evidence="1" id="KW-0175">Coiled coil</keyword>
<sequence>MDVEDADAAIKEKAHVVIENVIRDAKEHLQDLQEKEREAEYIIQNIQWTSCKDFTVERGQQQIEEYMSTWEFHESWLHWSDYLQEEELKYSKRYHYRVRWSIPTCRKPIPRATACIYFIIEISKIKPPTLPVEVFFILESNKLIHRPGQCRVREKWLKDIIESKRILMDSITF</sequence>
<dbReference type="OMA" id="FHYIYCV"/>
<gene>
    <name evidence="2" type="primary">AKAP14</name>
</gene>
<evidence type="ECO:0000256" key="1">
    <source>
        <dbReference type="SAM" id="Coils"/>
    </source>
</evidence>
<dbReference type="GO" id="GO:0005930">
    <property type="term" value="C:axoneme"/>
    <property type="evidence" value="ECO:0007669"/>
    <property type="project" value="Ensembl"/>
</dbReference>
<reference evidence="2" key="4">
    <citation type="submission" date="2025-09" db="UniProtKB">
        <authorList>
            <consortium name="Ensembl"/>
        </authorList>
    </citation>
    <scope>IDENTIFICATION</scope>
</reference>
<dbReference type="eggNOG" id="ENOG502S0CR">
    <property type="taxonomic scope" value="Eukaryota"/>
</dbReference>
<proteinExistence type="predicted"/>
<dbReference type="EMBL" id="AGCU01035177">
    <property type="status" value="NOT_ANNOTATED_CDS"/>
    <property type="molecule type" value="Genomic_DNA"/>
</dbReference>
<reference evidence="3" key="1">
    <citation type="submission" date="2011-10" db="EMBL/GenBank/DDBJ databases">
        <authorList>
            <consortium name="Soft-shell Turtle Genome Consortium"/>
        </authorList>
    </citation>
    <scope>NUCLEOTIDE SEQUENCE [LARGE SCALE GENOMIC DNA]</scope>
    <source>
        <strain evidence="3">Daiwa-1</strain>
    </source>
</reference>
<protein>
    <submittedName>
        <fullName evidence="2">A-kinase anchoring protein 14</fullName>
    </submittedName>
</protein>
<accession>K7FE00</accession>
<dbReference type="Pfam" id="PF14469">
    <property type="entry name" value="AKAP28"/>
    <property type="match status" value="1"/>
</dbReference>
<evidence type="ECO:0000313" key="2">
    <source>
        <dbReference type="Ensembl" id="ENSPSIP00000006260.1"/>
    </source>
</evidence>
<dbReference type="PANTHER" id="PTHR35075">
    <property type="entry name" value="A-KINASE ANCHOR PROTEIN 14"/>
    <property type="match status" value="1"/>
</dbReference>
<reference evidence="2" key="3">
    <citation type="submission" date="2025-08" db="UniProtKB">
        <authorList>
            <consortium name="Ensembl"/>
        </authorList>
    </citation>
    <scope>IDENTIFICATION</scope>
</reference>
<evidence type="ECO:0000313" key="3">
    <source>
        <dbReference type="Proteomes" id="UP000007267"/>
    </source>
</evidence>
<dbReference type="GO" id="GO:0034237">
    <property type="term" value="F:protein kinase A regulatory subunit binding"/>
    <property type="evidence" value="ECO:0007669"/>
    <property type="project" value="Ensembl"/>
</dbReference>
<dbReference type="AlphaFoldDB" id="K7FE00"/>